<dbReference type="Pfam" id="PF00071">
    <property type="entry name" value="Ras"/>
    <property type="match status" value="1"/>
</dbReference>
<keyword evidence="2" id="KW-1185">Reference proteome</keyword>
<accession>A0ABN7W0Z9</accession>
<dbReference type="InterPro" id="IPR001806">
    <property type="entry name" value="Small_GTPase"/>
</dbReference>
<protein>
    <submittedName>
        <fullName evidence="1">28973_t:CDS:1</fullName>
    </submittedName>
</protein>
<comment type="caution">
    <text evidence="1">The sequence shown here is derived from an EMBL/GenBank/DDBJ whole genome shotgun (WGS) entry which is preliminary data.</text>
</comment>
<evidence type="ECO:0000313" key="2">
    <source>
        <dbReference type="Proteomes" id="UP000789901"/>
    </source>
</evidence>
<dbReference type="Proteomes" id="UP000789901">
    <property type="component" value="Unassembled WGS sequence"/>
</dbReference>
<dbReference type="SUPFAM" id="SSF52540">
    <property type="entry name" value="P-loop containing nucleoside triphosphate hydrolases"/>
    <property type="match status" value="1"/>
</dbReference>
<name>A0ABN7W0Z9_GIGMA</name>
<gene>
    <name evidence="1" type="ORF">GMARGA_LOCUS24992</name>
</gene>
<evidence type="ECO:0000313" key="1">
    <source>
        <dbReference type="EMBL" id="CAG8809935.1"/>
    </source>
</evidence>
<dbReference type="InterPro" id="IPR027417">
    <property type="entry name" value="P-loop_NTPase"/>
</dbReference>
<proteinExistence type="predicted"/>
<reference evidence="1 2" key="1">
    <citation type="submission" date="2021-06" db="EMBL/GenBank/DDBJ databases">
        <authorList>
            <person name="Kallberg Y."/>
            <person name="Tangrot J."/>
            <person name="Rosling A."/>
        </authorList>
    </citation>
    <scope>NUCLEOTIDE SEQUENCE [LARGE SCALE GENOMIC DNA]</scope>
    <source>
        <strain evidence="1 2">120-4 pot B 10/14</strain>
    </source>
</reference>
<sequence>MNKDYDFFLRIGVDGEQGVGKSRLINKFAENYFKNGIYEETLQVYVTTTLIQLDNYIIKVEFLET</sequence>
<dbReference type="EMBL" id="CAJVQB010027099">
    <property type="protein sequence ID" value="CAG8809935.1"/>
    <property type="molecule type" value="Genomic_DNA"/>
</dbReference>
<feature type="non-terminal residue" evidence="1">
    <location>
        <position position="65"/>
    </location>
</feature>
<dbReference type="Gene3D" id="3.40.50.300">
    <property type="entry name" value="P-loop containing nucleotide triphosphate hydrolases"/>
    <property type="match status" value="1"/>
</dbReference>
<organism evidence="1 2">
    <name type="scientific">Gigaspora margarita</name>
    <dbReference type="NCBI Taxonomy" id="4874"/>
    <lineage>
        <taxon>Eukaryota</taxon>
        <taxon>Fungi</taxon>
        <taxon>Fungi incertae sedis</taxon>
        <taxon>Mucoromycota</taxon>
        <taxon>Glomeromycotina</taxon>
        <taxon>Glomeromycetes</taxon>
        <taxon>Diversisporales</taxon>
        <taxon>Gigasporaceae</taxon>
        <taxon>Gigaspora</taxon>
    </lineage>
</organism>